<proteinExistence type="predicted"/>
<evidence type="ECO:0000313" key="4">
    <source>
        <dbReference type="Proteomes" id="UP000730591"/>
    </source>
</evidence>
<dbReference type="Pfam" id="PF22422">
    <property type="entry name" value="MGH1-like_GH"/>
    <property type="match status" value="1"/>
</dbReference>
<dbReference type="RefSeq" id="WP_167998456.1">
    <property type="nucleotide sequence ID" value="NZ_JAATEM010000042.1"/>
</dbReference>
<dbReference type="InterPro" id="IPR008928">
    <property type="entry name" value="6-hairpin_glycosidase_sf"/>
</dbReference>
<evidence type="ECO:0000313" key="3">
    <source>
        <dbReference type="EMBL" id="NJP53624.1"/>
    </source>
</evidence>
<evidence type="ECO:0000259" key="1">
    <source>
        <dbReference type="Pfam" id="PF14742"/>
    </source>
</evidence>
<dbReference type="InterPro" id="IPR032856">
    <property type="entry name" value="GDE_N_bis"/>
</dbReference>
<keyword evidence="3" id="KW-0032">Aminotransferase</keyword>
<dbReference type="Pfam" id="PF14742">
    <property type="entry name" value="GDE_N_bis"/>
    <property type="match status" value="1"/>
</dbReference>
<dbReference type="Gene3D" id="1.50.10.10">
    <property type="match status" value="1"/>
</dbReference>
<dbReference type="InterPro" id="IPR054491">
    <property type="entry name" value="MGH1-like_GH"/>
</dbReference>
<dbReference type="GO" id="GO:0008483">
    <property type="term" value="F:transaminase activity"/>
    <property type="evidence" value="ECO:0007669"/>
    <property type="project" value="UniProtKB-KW"/>
</dbReference>
<sequence length="638" mass="68885">MRRDQVLLVRDGTFAALSPSGGITGRRGTAPDGLFRCDARHLSRWRLTVDGAEPSVLSPAADGAVPAVSVLMPRGVRDEPAAYTVFREQAVASGVLLERLRLVGNRPVGTTVRLELVADADFADQFELRSDGREYDKGDGRRSVEVLPDGAEFGYRRGEDWSASTTVRGTPAPDSVRDTGEGVLLGWTLTLPPHGEAELTVRAEARTPGGRAVSEVASPARAAAELAADIEEFALPWVVEGTDRLARACAQGLADLALLRVPATGPDGEELRVPGAGIPWFLTLFGRDSLLTSLFALPYRPALAEHTLLALAATQGTGYDVLRNEQPGRIVHEVRSGELAHFRQVPFGRYYGAVDSTPLFLVLLHAHRELAARLERHARAAVDWMLGDGGLTEHGWLVYTPDPNGLVTQNWKDSAGAICFADGTEATGPVAVAEVQGYAYDALVRTAELAREVWDDPDYAHRLESVAADLRARFHRDFWLPEQDFPALALDGEGRRADALASDAGHLLWSGILDAERAARVGRRLLEPDFFSGWAVRTLASGQAPYHPLSYHRGSCWPHDNAVIALGLARHGLTEELRTLADGLLAAAEQHGWRLPEVMAGYSTTDHPAPVPYPHSCSPQAWAAATPLALLTALRGGH</sequence>
<dbReference type="Proteomes" id="UP000730591">
    <property type="component" value="Unassembled WGS sequence"/>
</dbReference>
<dbReference type="EMBL" id="JAATEM010000042">
    <property type="protein sequence ID" value="NJP53624.1"/>
    <property type="molecule type" value="Genomic_DNA"/>
</dbReference>
<feature type="domain" description="Putative glycogen debranching enzyme N-terminal" evidence="1">
    <location>
        <begin position="8"/>
        <end position="202"/>
    </location>
</feature>
<protein>
    <submittedName>
        <fullName evidence="3">Aminotransferase</fullName>
    </submittedName>
</protein>
<name>A0ABX1AIC2_9ACTN</name>
<dbReference type="SUPFAM" id="SSF48208">
    <property type="entry name" value="Six-hairpin glycosidases"/>
    <property type="match status" value="1"/>
</dbReference>
<organism evidence="3 4">
    <name type="scientific">Streptomyces composti</name>
    <dbReference type="NCBI Taxonomy" id="2720025"/>
    <lineage>
        <taxon>Bacteria</taxon>
        <taxon>Bacillati</taxon>
        <taxon>Actinomycetota</taxon>
        <taxon>Actinomycetes</taxon>
        <taxon>Kitasatosporales</taxon>
        <taxon>Streptomycetaceae</taxon>
        <taxon>Streptomyces</taxon>
    </lineage>
</organism>
<feature type="domain" description="Mannosylglycerate hydrolase MGH1-like glycoside hydrolase" evidence="2">
    <location>
        <begin position="428"/>
        <end position="591"/>
    </location>
</feature>
<keyword evidence="3" id="KW-0808">Transferase</keyword>
<comment type="caution">
    <text evidence="3">The sequence shown here is derived from an EMBL/GenBank/DDBJ whole genome shotgun (WGS) entry which is preliminary data.</text>
</comment>
<gene>
    <name evidence="3" type="ORF">HCJ93_27045</name>
</gene>
<dbReference type="InterPro" id="IPR012341">
    <property type="entry name" value="6hp_glycosidase-like_sf"/>
</dbReference>
<accession>A0ABX1AIC2</accession>
<evidence type="ECO:0000259" key="2">
    <source>
        <dbReference type="Pfam" id="PF22422"/>
    </source>
</evidence>
<reference evidence="3 4" key="1">
    <citation type="submission" date="2020-03" db="EMBL/GenBank/DDBJ databases">
        <title>WGS of actinomycetes isolated from Thailand.</title>
        <authorList>
            <person name="Thawai C."/>
        </authorList>
    </citation>
    <scope>NUCLEOTIDE SEQUENCE [LARGE SCALE GENOMIC DNA]</scope>
    <source>
        <strain evidence="3 4">SBST2-5</strain>
    </source>
</reference>
<keyword evidence="4" id="KW-1185">Reference proteome</keyword>